<keyword evidence="2" id="KW-1185">Reference proteome</keyword>
<evidence type="ECO:0000313" key="2">
    <source>
        <dbReference type="Proteomes" id="UP001271792"/>
    </source>
</evidence>
<comment type="caution">
    <text evidence="1">The sequence shown here is derived from an EMBL/GenBank/DDBJ whole genome shotgun (WGS) entry which is preliminary data.</text>
</comment>
<name>A0ABU4U4W1_9PSEU</name>
<dbReference type="InterPro" id="IPR007438">
    <property type="entry name" value="DUF488"/>
</dbReference>
<dbReference type="RefSeq" id="WP_319989159.1">
    <property type="nucleotide sequence ID" value="NZ_JAXAVV010000028.1"/>
</dbReference>
<dbReference type="PANTHER" id="PTHR39337:SF1">
    <property type="entry name" value="BLR5642 PROTEIN"/>
    <property type="match status" value="1"/>
</dbReference>
<reference evidence="1 2" key="1">
    <citation type="submission" date="2023-11" db="EMBL/GenBank/DDBJ databases">
        <title>Lentzea sokolovensis, sp. nov., Lentzea kristufkii, sp. nov., and Lentzea miocenensis, sp. nov., rare actinobacteria from Sokolov Coal Basin, Miocene lacustrine sediment, Czech Republic.</title>
        <authorList>
            <person name="Lara A."/>
            <person name="Kotroba L."/>
            <person name="Nouioui I."/>
            <person name="Neumann-Schaal M."/>
            <person name="Mast Y."/>
            <person name="Chronakova A."/>
        </authorList>
    </citation>
    <scope>NUCLEOTIDE SEQUENCE [LARGE SCALE GENOMIC DNA]</scope>
    <source>
        <strain evidence="1 2">BCCO 10_0798</strain>
    </source>
</reference>
<protein>
    <submittedName>
        <fullName evidence="1">DUF488 domain-containing protein</fullName>
    </submittedName>
</protein>
<dbReference type="EMBL" id="JAXAVV010000028">
    <property type="protein sequence ID" value="MDX8055425.1"/>
    <property type="molecule type" value="Genomic_DNA"/>
</dbReference>
<sequence>MKIYTIGFTKKPAQKFFGLLRGARATTLIDVRLNNVSQLAGFAKRDDLRFFLAELCDMKYAHRPELAPTQDMLDDYKKNGTGWPAYENDFLALLRARRIEDTLDRGFVDDSVLLCSEDKPHQCHRRLVAEYLAAQWGDTTIEHLT</sequence>
<gene>
    <name evidence="1" type="ORF">SK571_39135</name>
</gene>
<dbReference type="Pfam" id="PF04343">
    <property type="entry name" value="DUF488"/>
    <property type="match status" value="1"/>
</dbReference>
<organism evidence="1 2">
    <name type="scientific">Lentzea kristufekii</name>
    <dbReference type="NCBI Taxonomy" id="3095430"/>
    <lineage>
        <taxon>Bacteria</taxon>
        <taxon>Bacillati</taxon>
        <taxon>Actinomycetota</taxon>
        <taxon>Actinomycetes</taxon>
        <taxon>Pseudonocardiales</taxon>
        <taxon>Pseudonocardiaceae</taxon>
        <taxon>Lentzea</taxon>
    </lineage>
</organism>
<dbReference type="Proteomes" id="UP001271792">
    <property type="component" value="Unassembled WGS sequence"/>
</dbReference>
<proteinExistence type="predicted"/>
<reference evidence="1 2" key="2">
    <citation type="submission" date="2023-11" db="EMBL/GenBank/DDBJ databases">
        <authorList>
            <person name="Lara A.C."/>
            <person name="Chronakova A."/>
        </authorList>
    </citation>
    <scope>NUCLEOTIDE SEQUENCE [LARGE SCALE GENOMIC DNA]</scope>
    <source>
        <strain evidence="1 2">BCCO 10_0798</strain>
    </source>
</reference>
<dbReference type="PANTHER" id="PTHR39337">
    <property type="entry name" value="BLR5642 PROTEIN"/>
    <property type="match status" value="1"/>
</dbReference>
<accession>A0ABU4U4W1</accession>
<evidence type="ECO:0000313" key="1">
    <source>
        <dbReference type="EMBL" id="MDX8055425.1"/>
    </source>
</evidence>